<reference evidence="19 20" key="1">
    <citation type="journal article" date="2021" name="Elife">
        <title>Chloroplast acquisition without the gene transfer in kleptoplastic sea slugs, Plakobranchus ocellatus.</title>
        <authorList>
            <person name="Maeda T."/>
            <person name="Takahashi S."/>
            <person name="Yoshida T."/>
            <person name="Shimamura S."/>
            <person name="Takaki Y."/>
            <person name="Nagai Y."/>
            <person name="Toyoda A."/>
            <person name="Suzuki Y."/>
            <person name="Arimoto A."/>
            <person name="Ishii H."/>
            <person name="Satoh N."/>
            <person name="Nishiyama T."/>
            <person name="Hasebe M."/>
            <person name="Maruyama T."/>
            <person name="Minagawa J."/>
            <person name="Obokata J."/>
            <person name="Shigenobu S."/>
        </authorList>
    </citation>
    <scope>NUCLEOTIDE SEQUENCE [LARGE SCALE GENOMIC DNA]</scope>
</reference>
<evidence type="ECO:0000256" key="2">
    <source>
        <dbReference type="ARBA" id="ARBA00022448"/>
    </source>
</evidence>
<evidence type="ECO:0000256" key="3">
    <source>
        <dbReference type="ARBA" id="ARBA00022475"/>
    </source>
</evidence>
<keyword evidence="5 16" id="KW-1133">Transmembrane helix</keyword>
<feature type="compositionally biased region" description="Basic and acidic residues" evidence="15">
    <location>
        <begin position="509"/>
        <end position="529"/>
    </location>
</feature>
<sequence>MNRLCHEQEPPFVMASAPDASGNVTFSGMTIELVKLLAKRVGFAYKFRLTDHTDYGHKDETTDVWKGLISEVINSNKYTIAAGPVPVTRAAESVAKFSKPFASTGIKMLVKKPSQPSEGIALMLEPFSAEVWVMIVLAFIVISLALFLIARFSPFERAKPGRDPYNPRSTFGLKNSFLFACTTMALQGYRQAPRSISGRILICMWLMFVVIVLVAYAANLSSILTTRGHDKQRRLPFTDVEDLVRQGNVRLGAMKPGYVYTTMKNSVAYKYVSDSGEWTQSYKEGIQQVKDTGGDYVFLMDAWRADYATATNCDLMLHGPTIAQYGFSFAFPTDSPIKNSIDSELLELRASGTLTELMNKYLHDPRVCPAASAVVESSTNHLSRSPSLDMNDMAIPFLFLFLGLLGAGAALGAELYYLKWKAEHRDPDAKARQPLNTEASSSKAPTTSPPPAPIYKVNNKLQEEQQQKEQIPEVTSNTAGVKAGTVSSEGDDKSRSKGTSSIETSPADEGNRTEEDMSNQKDNDCKVEVEPSQPAKIAAAEIKQTTADVENEVA</sequence>
<keyword evidence="6" id="KW-0406">Ion transport</keyword>
<dbReference type="Pfam" id="PF00060">
    <property type="entry name" value="Lig_chan"/>
    <property type="match status" value="1"/>
</dbReference>
<evidence type="ECO:0000256" key="7">
    <source>
        <dbReference type="ARBA" id="ARBA00023136"/>
    </source>
</evidence>
<dbReference type="SUPFAM" id="SSF53850">
    <property type="entry name" value="Periplasmic binding protein-like II"/>
    <property type="match status" value="1"/>
</dbReference>
<proteinExistence type="predicted"/>
<evidence type="ECO:0000313" key="19">
    <source>
        <dbReference type="EMBL" id="GFO42812.1"/>
    </source>
</evidence>
<accession>A0AAV4DF00</accession>
<evidence type="ECO:0000259" key="17">
    <source>
        <dbReference type="SMART" id="SM00079"/>
    </source>
</evidence>
<dbReference type="InterPro" id="IPR019594">
    <property type="entry name" value="Glu/Gly-bd"/>
</dbReference>
<evidence type="ECO:0000256" key="12">
    <source>
        <dbReference type="PIRSR" id="PIRSR601508-1"/>
    </source>
</evidence>
<keyword evidence="7 16" id="KW-0472">Membrane</keyword>
<keyword evidence="3" id="KW-1003">Cell membrane</keyword>
<dbReference type="SMART" id="SM00918">
    <property type="entry name" value="Lig_chan-Glu_bd"/>
    <property type="match status" value="1"/>
</dbReference>
<feature type="compositionally biased region" description="Low complexity" evidence="15">
    <location>
        <begin position="437"/>
        <end position="446"/>
    </location>
</feature>
<dbReference type="Gene3D" id="1.10.287.70">
    <property type="match status" value="1"/>
</dbReference>
<dbReference type="EMBL" id="BLXT01007821">
    <property type="protein sequence ID" value="GFO42812.1"/>
    <property type="molecule type" value="Genomic_DNA"/>
</dbReference>
<dbReference type="PRINTS" id="PR00177">
    <property type="entry name" value="NMDARECEPTOR"/>
</dbReference>
<keyword evidence="20" id="KW-1185">Reference proteome</keyword>
<keyword evidence="14" id="KW-1015">Disulfide bond</keyword>
<dbReference type="SMART" id="SM00079">
    <property type="entry name" value="PBPe"/>
    <property type="match status" value="1"/>
</dbReference>
<dbReference type="Gene3D" id="3.40.190.10">
    <property type="entry name" value="Periplasmic binding protein-like II"/>
    <property type="match status" value="1"/>
</dbReference>
<keyword evidence="2" id="KW-0813">Transport</keyword>
<gene>
    <name evidence="19" type="ORF">PoB_006931700</name>
</gene>
<feature type="transmembrane region" description="Helical" evidence="16">
    <location>
        <begin position="196"/>
        <end position="218"/>
    </location>
</feature>
<dbReference type="AlphaFoldDB" id="A0AAV4DF00"/>
<keyword evidence="10" id="KW-1071">Ligand-gated ion channel</keyword>
<dbReference type="InterPro" id="IPR001320">
    <property type="entry name" value="Iontro_rcpt_C"/>
</dbReference>
<name>A0AAV4DF00_9GAST</name>
<keyword evidence="11" id="KW-0407">Ion channel</keyword>
<dbReference type="GO" id="GO:0015276">
    <property type="term" value="F:ligand-gated monoatomic ion channel activity"/>
    <property type="evidence" value="ECO:0007669"/>
    <property type="project" value="InterPro"/>
</dbReference>
<feature type="transmembrane region" description="Helical" evidence="16">
    <location>
        <begin position="394"/>
        <end position="418"/>
    </location>
</feature>
<feature type="domain" description="Ionotropic glutamate receptor C-terminal" evidence="17">
    <location>
        <begin position="3"/>
        <end position="364"/>
    </location>
</feature>
<evidence type="ECO:0000256" key="15">
    <source>
        <dbReference type="SAM" id="MobiDB-lite"/>
    </source>
</evidence>
<feature type="domain" description="Ionotropic glutamate receptor L-glutamate and glycine-binding" evidence="18">
    <location>
        <begin position="11"/>
        <end position="74"/>
    </location>
</feature>
<feature type="transmembrane region" description="Helical" evidence="16">
    <location>
        <begin position="131"/>
        <end position="150"/>
    </location>
</feature>
<dbReference type="Proteomes" id="UP000735302">
    <property type="component" value="Unassembled WGS sequence"/>
</dbReference>
<dbReference type="SUPFAM" id="SSF81324">
    <property type="entry name" value="Voltage-gated potassium channels"/>
    <property type="match status" value="1"/>
</dbReference>
<evidence type="ECO:0000256" key="5">
    <source>
        <dbReference type="ARBA" id="ARBA00022989"/>
    </source>
</evidence>
<keyword evidence="9" id="KW-0325">Glycoprotein</keyword>
<feature type="site" description="Interaction with the cone snail toxin Con-ikot-ikot" evidence="13">
    <location>
        <position position="264"/>
    </location>
</feature>
<evidence type="ECO:0000256" key="14">
    <source>
        <dbReference type="PIRSR" id="PIRSR601508-3"/>
    </source>
</evidence>
<feature type="binding site" evidence="12">
    <location>
        <position position="84"/>
    </location>
    <ligand>
        <name>L-glutamate</name>
        <dbReference type="ChEBI" id="CHEBI:29985"/>
    </ligand>
</feature>
<evidence type="ECO:0000256" key="9">
    <source>
        <dbReference type="ARBA" id="ARBA00023180"/>
    </source>
</evidence>
<evidence type="ECO:0000256" key="11">
    <source>
        <dbReference type="ARBA" id="ARBA00023303"/>
    </source>
</evidence>
<dbReference type="Pfam" id="PF10613">
    <property type="entry name" value="Lig_chan-Glu_bd"/>
    <property type="match status" value="1"/>
</dbReference>
<dbReference type="GO" id="GO:0038023">
    <property type="term" value="F:signaling receptor activity"/>
    <property type="evidence" value="ECO:0007669"/>
    <property type="project" value="InterPro"/>
</dbReference>
<evidence type="ECO:0000256" key="10">
    <source>
        <dbReference type="ARBA" id="ARBA00023286"/>
    </source>
</evidence>
<feature type="binding site" evidence="12">
    <location>
        <position position="301"/>
    </location>
    <ligand>
        <name>L-glutamate</name>
        <dbReference type="ChEBI" id="CHEBI:29985"/>
    </ligand>
</feature>
<dbReference type="GO" id="GO:0005886">
    <property type="term" value="C:plasma membrane"/>
    <property type="evidence" value="ECO:0007669"/>
    <property type="project" value="UniProtKB-SubCell"/>
</dbReference>
<evidence type="ECO:0000259" key="18">
    <source>
        <dbReference type="SMART" id="SM00918"/>
    </source>
</evidence>
<evidence type="ECO:0000256" key="1">
    <source>
        <dbReference type="ARBA" id="ARBA00004651"/>
    </source>
</evidence>
<organism evidence="19 20">
    <name type="scientific">Plakobranchus ocellatus</name>
    <dbReference type="NCBI Taxonomy" id="259542"/>
    <lineage>
        <taxon>Eukaryota</taxon>
        <taxon>Metazoa</taxon>
        <taxon>Spiralia</taxon>
        <taxon>Lophotrochozoa</taxon>
        <taxon>Mollusca</taxon>
        <taxon>Gastropoda</taxon>
        <taxon>Heterobranchia</taxon>
        <taxon>Euthyneura</taxon>
        <taxon>Panpulmonata</taxon>
        <taxon>Sacoglossa</taxon>
        <taxon>Placobranchoidea</taxon>
        <taxon>Plakobranchidae</taxon>
        <taxon>Plakobranchus</taxon>
    </lineage>
</organism>
<evidence type="ECO:0000313" key="20">
    <source>
        <dbReference type="Proteomes" id="UP000735302"/>
    </source>
</evidence>
<dbReference type="InterPro" id="IPR001508">
    <property type="entry name" value="Iono_Glu_rcpt_met"/>
</dbReference>
<feature type="region of interest" description="Disordered" evidence="15">
    <location>
        <begin position="429"/>
        <end position="533"/>
    </location>
</feature>
<evidence type="ECO:0000256" key="16">
    <source>
        <dbReference type="SAM" id="Phobius"/>
    </source>
</evidence>
<comment type="caution">
    <text evidence="19">The sequence shown here is derived from an EMBL/GenBank/DDBJ whole genome shotgun (WGS) entry which is preliminary data.</text>
</comment>
<protein>
    <submittedName>
        <fullName evidence="19">Glutamate receptor 2</fullName>
    </submittedName>
</protein>
<evidence type="ECO:0000256" key="4">
    <source>
        <dbReference type="ARBA" id="ARBA00022692"/>
    </source>
</evidence>
<dbReference type="PANTHER" id="PTHR18966">
    <property type="entry name" value="IONOTROPIC GLUTAMATE RECEPTOR"/>
    <property type="match status" value="1"/>
</dbReference>
<evidence type="ECO:0000256" key="6">
    <source>
        <dbReference type="ARBA" id="ARBA00023065"/>
    </source>
</evidence>
<comment type="subcellular location">
    <subcellularLocation>
        <location evidence="1">Cell membrane</location>
        <topology evidence="1">Multi-pass membrane protein</topology>
    </subcellularLocation>
</comment>
<feature type="compositionally biased region" description="Basic and acidic residues" evidence="15">
    <location>
        <begin position="461"/>
        <end position="471"/>
    </location>
</feature>
<feature type="disulfide bond" evidence="14">
    <location>
        <begin position="313"/>
        <end position="368"/>
    </location>
</feature>
<keyword evidence="4 16" id="KW-0812">Transmembrane</keyword>
<keyword evidence="8 19" id="KW-0675">Receptor</keyword>
<evidence type="ECO:0000256" key="8">
    <source>
        <dbReference type="ARBA" id="ARBA00023170"/>
    </source>
</evidence>
<evidence type="ECO:0000256" key="13">
    <source>
        <dbReference type="PIRSR" id="PIRSR601508-2"/>
    </source>
</evidence>
<dbReference type="InterPro" id="IPR015683">
    <property type="entry name" value="Ionotropic_Glu_rcpt"/>
</dbReference>